<protein>
    <recommendedName>
        <fullName evidence="3">DUF58 domain-containing protein</fullName>
    </recommendedName>
</protein>
<proteinExistence type="predicted"/>
<comment type="caution">
    <text evidence="1">The sequence shown here is derived from an EMBL/GenBank/DDBJ whole genome shotgun (WGS) entry which is preliminary data.</text>
</comment>
<evidence type="ECO:0000313" key="1">
    <source>
        <dbReference type="EMBL" id="MDR6841676.1"/>
    </source>
</evidence>
<evidence type="ECO:0008006" key="3">
    <source>
        <dbReference type="Google" id="ProtNLM"/>
    </source>
</evidence>
<dbReference type="Proteomes" id="UP001254759">
    <property type="component" value="Unassembled WGS sequence"/>
</dbReference>
<dbReference type="RefSeq" id="WP_430540582.1">
    <property type="nucleotide sequence ID" value="NZ_JAVDTT010000002.1"/>
</dbReference>
<evidence type="ECO:0000313" key="2">
    <source>
        <dbReference type="Proteomes" id="UP001254759"/>
    </source>
</evidence>
<name>A0ABU1RSC0_9GAMM</name>
<gene>
    <name evidence="1" type="ORF">J2W94_001961</name>
</gene>
<dbReference type="EMBL" id="JAVDTT010000002">
    <property type="protein sequence ID" value="MDR6841676.1"/>
    <property type="molecule type" value="Genomic_DNA"/>
</dbReference>
<reference evidence="1 2" key="1">
    <citation type="submission" date="2023-07" db="EMBL/GenBank/DDBJ databases">
        <title>Sorghum-associated microbial communities from plants grown in Nebraska, USA.</title>
        <authorList>
            <person name="Schachtman D."/>
        </authorList>
    </citation>
    <scope>NUCLEOTIDE SEQUENCE [LARGE SCALE GENOMIC DNA]</scope>
    <source>
        <strain evidence="1 2">BE107</strain>
    </source>
</reference>
<accession>A0ABU1RSC0</accession>
<organism evidence="1 2">
    <name type="scientific">Pseudoxanthomonas sacheonensis</name>
    <dbReference type="NCBI Taxonomy" id="443615"/>
    <lineage>
        <taxon>Bacteria</taxon>
        <taxon>Pseudomonadati</taxon>
        <taxon>Pseudomonadota</taxon>
        <taxon>Gammaproteobacteria</taxon>
        <taxon>Lysobacterales</taxon>
        <taxon>Lysobacteraceae</taxon>
        <taxon>Pseudoxanthomonas</taxon>
    </lineage>
</organism>
<sequence>MTQSDFGVHVMDQHVMGEHVMGVFALELSGGSFPAAAALPQTQAGGLAELLARDLSKLVPGASALDLSFAAAHFDPAEVLRPGWPLHRRLDELRQRAPGREQGPRVIAFGADGEGKVPLPFAAEAGLQGGQMRVLPFLLSGAPETVRALQENFEEVLLDRGMAGADTALLAQQAFGAQIEHARYLTVHDLTAITAMQYQNQGLQRLWPIIETALLAPNSEEWLDEPPEPLLRYAGGEVQIALLDPVAWRQRHADHLSGDATRLEQAYEYFQARQRQIAAVLEAHGIPVTFAYCSGAEDARDTLRV</sequence>
<keyword evidence="2" id="KW-1185">Reference proteome</keyword>